<accession>A0ABD5VVG3</accession>
<dbReference type="SUPFAM" id="SSF56042">
    <property type="entry name" value="PurM C-terminal domain-like"/>
    <property type="match status" value="1"/>
</dbReference>
<keyword evidence="2 5" id="KW-0533">Nickel</keyword>
<dbReference type="GO" id="GO:0016151">
    <property type="term" value="F:nickel cation binding"/>
    <property type="evidence" value="ECO:0007669"/>
    <property type="project" value="UniProtKB-UniRule"/>
</dbReference>
<dbReference type="RefSeq" id="WP_382183912.1">
    <property type="nucleotide sequence ID" value="NZ_JBHSZI010000001.1"/>
</dbReference>
<dbReference type="CDD" id="cd02197">
    <property type="entry name" value="HypE"/>
    <property type="match status" value="1"/>
</dbReference>
<evidence type="ECO:0000313" key="8">
    <source>
        <dbReference type="EMBL" id="MFC7057171.1"/>
    </source>
</evidence>
<dbReference type="InterPro" id="IPR000688">
    <property type="entry name" value="HypA/HybF"/>
</dbReference>
<dbReference type="InterPro" id="IPR036676">
    <property type="entry name" value="PurM-like_C_sf"/>
</dbReference>
<keyword evidence="9" id="KW-1185">Reference proteome</keyword>
<reference evidence="8 9" key="1">
    <citation type="journal article" date="2019" name="Int. J. Syst. Evol. Microbiol.">
        <title>The Global Catalogue of Microorganisms (GCM) 10K type strain sequencing project: providing services to taxonomists for standard genome sequencing and annotation.</title>
        <authorList>
            <consortium name="The Broad Institute Genomics Platform"/>
            <consortium name="The Broad Institute Genome Sequencing Center for Infectious Disease"/>
            <person name="Wu L."/>
            <person name="Ma J."/>
        </authorList>
    </citation>
    <scope>NUCLEOTIDE SEQUENCE [LARGE SCALE GENOMIC DNA]</scope>
    <source>
        <strain evidence="8 9">JCM 30072</strain>
    </source>
</reference>
<dbReference type="InterPro" id="IPR016188">
    <property type="entry name" value="PurM-like_N"/>
</dbReference>
<comment type="similarity">
    <text evidence="1">Belongs to the HypE family.</text>
</comment>
<feature type="binding site" evidence="5">
    <location>
        <position position="433"/>
    </location>
    <ligand>
        <name>Zn(2+)</name>
        <dbReference type="ChEBI" id="CHEBI:29105"/>
    </ligand>
</feature>
<protein>
    <recommendedName>
        <fullName evidence="5">Hydrogenase maturation factor HypA</fullName>
    </recommendedName>
</protein>
<keyword evidence="4 5" id="KW-0862">Zinc</keyword>
<proteinExistence type="inferred from homology"/>
<dbReference type="GO" id="GO:0008270">
    <property type="term" value="F:zinc ion binding"/>
    <property type="evidence" value="ECO:0007669"/>
    <property type="project" value="UniProtKB-UniRule"/>
</dbReference>
<dbReference type="Gene3D" id="3.30.2320.80">
    <property type="match status" value="1"/>
</dbReference>
<dbReference type="InterPro" id="IPR011854">
    <property type="entry name" value="HypE"/>
</dbReference>
<dbReference type="Gene3D" id="3.30.1330.10">
    <property type="entry name" value="PurM-like, N-terminal domain"/>
    <property type="match status" value="1"/>
</dbReference>
<evidence type="ECO:0000256" key="1">
    <source>
        <dbReference type="ARBA" id="ARBA00006243"/>
    </source>
</evidence>
<evidence type="ECO:0000259" key="7">
    <source>
        <dbReference type="Pfam" id="PF02769"/>
    </source>
</evidence>
<dbReference type="SUPFAM" id="SSF55326">
    <property type="entry name" value="PurM N-terminal domain-like"/>
    <property type="match status" value="1"/>
</dbReference>
<name>A0ABD5VVG3_9EURY</name>
<dbReference type="InterPro" id="IPR010918">
    <property type="entry name" value="PurM-like_C_dom"/>
</dbReference>
<feature type="binding site" evidence="5">
    <location>
        <position position="360"/>
    </location>
    <ligand>
        <name>Ni(2+)</name>
        <dbReference type="ChEBI" id="CHEBI:49786"/>
    </ligand>
</feature>
<evidence type="ECO:0000313" key="9">
    <source>
        <dbReference type="Proteomes" id="UP001596445"/>
    </source>
</evidence>
<dbReference type="InterPro" id="IPR036921">
    <property type="entry name" value="PurM-like_N_sf"/>
</dbReference>
<organism evidence="8 9">
    <name type="scientific">Halovenus salina</name>
    <dbReference type="NCBI Taxonomy" id="1510225"/>
    <lineage>
        <taxon>Archaea</taxon>
        <taxon>Methanobacteriati</taxon>
        <taxon>Methanobacteriota</taxon>
        <taxon>Stenosarchaea group</taxon>
        <taxon>Halobacteria</taxon>
        <taxon>Halobacteriales</taxon>
        <taxon>Haloarculaceae</taxon>
        <taxon>Halovenus</taxon>
    </lineage>
</organism>
<feature type="binding site" evidence="5">
    <location>
        <position position="457"/>
    </location>
    <ligand>
        <name>Zn(2+)</name>
        <dbReference type="ChEBI" id="CHEBI:29105"/>
    </ligand>
</feature>
<evidence type="ECO:0000256" key="4">
    <source>
        <dbReference type="ARBA" id="ARBA00022833"/>
    </source>
</evidence>
<comment type="similarity">
    <text evidence="5">Belongs to the HypA/HybF family.</text>
</comment>
<feature type="binding site" evidence="5">
    <location>
        <position position="431"/>
    </location>
    <ligand>
        <name>Zn(2+)</name>
        <dbReference type="ChEBI" id="CHEBI:29105"/>
    </ligand>
</feature>
<evidence type="ECO:0000259" key="6">
    <source>
        <dbReference type="Pfam" id="PF00586"/>
    </source>
</evidence>
<dbReference type="PANTHER" id="PTHR30303:SF0">
    <property type="entry name" value="CARBAMOYL DEHYDRATASE HYPE"/>
    <property type="match status" value="1"/>
</dbReference>
<dbReference type="Proteomes" id="UP001596445">
    <property type="component" value="Unassembled WGS sequence"/>
</dbReference>
<sequence length="483" mass="49910">MSEDDERITLTHGTGGQATRDLVSETLTAGFEDATDALVGLADFDDGAVLPIGEKNLVVTTDTHVVQPPFFPGGDIGRLAVSGTVNDLAVMGATDVRGLTSGVVIEANYPHEKLERIADSMAEACKEADAPVVSGDTKVMGNGELDGVTINTAGVGVADHVTPDSGLSPQDVLLVTNTIGEHGIALLAEREGIDFEADLESDVQPVNDLLAAALEAGGEAVTAMKDPTRAGLAGALNEMARKSEVGIEVTDERVPVTGDVTGAGELLGLDPYQIANEGVAILGVEPTAAEDVLEALRAHPKGQTPRPSAKPSTTITAESFSTPASATATCASRARKLFHESADDVSPAKHGRDGGALTVHELSIAQSLVEQAVDAADEHGAERIDRLELLVGEATHLNPDQLTFCVETVAAETPAAEAEVTVTSVSPEGVCDCGWSGQPAEIPDLPMAVPDLRCPECDSRLELTAGTECRLARISVPETANAT</sequence>
<gene>
    <name evidence="8" type="primary">hypE</name>
    <name evidence="5" type="synonym">hypA</name>
    <name evidence="8" type="ORF">ACFQQG_02010</name>
</gene>
<feature type="domain" description="PurM-like C-terminal" evidence="7">
    <location>
        <begin position="169"/>
        <end position="300"/>
    </location>
</feature>
<keyword evidence="3 5" id="KW-0479">Metal-binding</keyword>
<dbReference type="Pfam" id="PF01155">
    <property type="entry name" value="HypA"/>
    <property type="match status" value="1"/>
</dbReference>
<feature type="binding site" evidence="5">
    <location>
        <position position="454"/>
    </location>
    <ligand>
        <name>Zn(2+)</name>
        <dbReference type="ChEBI" id="CHEBI:29105"/>
    </ligand>
</feature>
<dbReference type="Gene3D" id="3.90.650.10">
    <property type="entry name" value="PurM-like C-terminal domain"/>
    <property type="match status" value="1"/>
</dbReference>
<dbReference type="Pfam" id="PF00586">
    <property type="entry name" value="AIRS"/>
    <property type="match status" value="1"/>
</dbReference>
<comment type="caution">
    <text evidence="8">The sequence shown here is derived from an EMBL/GenBank/DDBJ whole genome shotgun (WGS) entry which is preliminary data.</text>
</comment>
<dbReference type="Pfam" id="PF02769">
    <property type="entry name" value="AIRS_C"/>
    <property type="match status" value="1"/>
</dbReference>
<comment type="function">
    <text evidence="5">Involved in the maturation of [NiFe] hydrogenases. Required for nickel insertion into the metal center of the hydrogenase.</text>
</comment>
<evidence type="ECO:0000256" key="3">
    <source>
        <dbReference type="ARBA" id="ARBA00022723"/>
    </source>
</evidence>
<dbReference type="AlphaFoldDB" id="A0ABD5VVG3"/>
<dbReference type="NCBIfam" id="TIGR02124">
    <property type="entry name" value="hypE"/>
    <property type="match status" value="1"/>
</dbReference>
<feature type="domain" description="PurM-like N-terminal" evidence="6">
    <location>
        <begin position="45"/>
        <end position="158"/>
    </location>
</feature>
<dbReference type="PANTHER" id="PTHR30303">
    <property type="entry name" value="HYDROGENASE ISOENZYMES FORMATION PROTEIN HYPE"/>
    <property type="match status" value="1"/>
</dbReference>
<dbReference type="EMBL" id="JBHSZI010000001">
    <property type="protein sequence ID" value="MFC7057171.1"/>
    <property type="molecule type" value="Genomic_DNA"/>
</dbReference>
<evidence type="ECO:0000256" key="2">
    <source>
        <dbReference type="ARBA" id="ARBA00022596"/>
    </source>
</evidence>
<dbReference type="HAMAP" id="MF_00213">
    <property type="entry name" value="HypA_HybF"/>
    <property type="match status" value="1"/>
</dbReference>
<evidence type="ECO:0000256" key="5">
    <source>
        <dbReference type="HAMAP-Rule" id="MF_00213"/>
    </source>
</evidence>